<protein>
    <recommendedName>
        <fullName evidence="3">Inosine/uridine-preferring nucleoside hydrolase domain-containing protein</fullName>
    </recommendedName>
</protein>
<evidence type="ECO:0000313" key="1">
    <source>
        <dbReference type="EMBL" id="KAK4135798.1"/>
    </source>
</evidence>
<name>A0AAN6UMJ7_9PEZI</name>
<comment type="caution">
    <text evidence="1">The sequence shown here is derived from an EMBL/GenBank/DDBJ whole genome shotgun (WGS) entry which is preliminary data.</text>
</comment>
<evidence type="ECO:0008006" key="3">
    <source>
        <dbReference type="Google" id="ProtNLM"/>
    </source>
</evidence>
<organism evidence="1 2">
    <name type="scientific">Trichocladium antarcticum</name>
    <dbReference type="NCBI Taxonomy" id="1450529"/>
    <lineage>
        <taxon>Eukaryota</taxon>
        <taxon>Fungi</taxon>
        <taxon>Dikarya</taxon>
        <taxon>Ascomycota</taxon>
        <taxon>Pezizomycotina</taxon>
        <taxon>Sordariomycetes</taxon>
        <taxon>Sordariomycetidae</taxon>
        <taxon>Sordariales</taxon>
        <taxon>Chaetomiaceae</taxon>
        <taxon>Trichocladium</taxon>
    </lineage>
</organism>
<dbReference type="Proteomes" id="UP001304895">
    <property type="component" value="Unassembled WGS sequence"/>
</dbReference>
<dbReference type="EMBL" id="MU853405">
    <property type="protein sequence ID" value="KAK4135798.1"/>
    <property type="molecule type" value="Genomic_DNA"/>
</dbReference>
<evidence type="ECO:0000313" key="2">
    <source>
        <dbReference type="Proteomes" id="UP001304895"/>
    </source>
</evidence>
<dbReference type="AlphaFoldDB" id="A0AAN6UMJ7"/>
<sequence length="534" mass="58563">MPSSQPSPAAAAATPAIPFAKNTTEYQTYVKLRKLVAARKPEQKPRILVYTDIDQDYDDLLAIIFLAEMHRMGAIELAGCVANHHPVDQRAMFLKTVLQLLGLPNVPVGKGTYGVQDRTAYAGDLFYGLKNTTFIDMAKDASFEPGSTLIKRLAAKTGESAGDGKPVTPPLTVLLLSTLQDIGEFFDTQKENPNFLRTNFDKFISQGGYTISPTGGLAACMDMTNNQFHPAQTANYTSRLASLNLRSDAWSREAAKAARMPGRFIQDLFPLGPIGKHLSWQWMRQEFKFFWDPLNIPFMEHLNVDWYLNTRLGLAVNSPEFNQLKASQLTFLGVAPKIKTIAYDCCAAVGAVGDDFMRAMGILAAADRLPAYNRAPSHNHRVFGDKPTDLGGIRAAPLARTMEAFLRGSLLATRDAAEALVCSAAVRHSAATYRMSLALFDEQVLPPLRTYRAHQARARVLARKTEGAEDAAGRAQLAAQAREETGRAAAQMAVLMPLVRAAGLTEVPGPEEIPYELMYGAVESQVERVVQKEK</sequence>
<keyword evidence="2" id="KW-1185">Reference proteome</keyword>
<dbReference type="InterPro" id="IPR036452">
    <property type="entry name" value="Ribo_hydro-like"/>
</dbReference>
<gene>
    <name evidence="1" type="ORF">BT67DRAFT_376443</name>
</gene>
<dbReference type="Gene3D" id="3.90.245.10">
    <property type="entry name" value="Ribonucleoside hydrolase-like"/>
    <property type="match status" value="1"/>
</dbReference>
<dbReference type="GO" id="GO:0016799">
    <property type="term" value="F:hydrolase activity, hydrolyzing N-glycosyl compounds"/>
    <property type="evidence" value="ECO:0007669"/>
    <property type="project" value="InterPro"/>
</dbReference>
<accession>A0AAN6UMJ7</accession>
<reference evidence="1" key="2">
    <citation type="submission" date="2023-05" db="EMBL/GenBank/DDBJ databases">
        <authorList>
            <consortium name="Lawrence Berkeley National Laboratory"/>
            <person name="Steindorff A."/>
            <person name="Hensen N."/>
            <person name="Bonometti L."/>
            <person name="Westerberg I."/>
            <person name="Brannstrom I.O."/>
            <person name="Guillou S."/>
            <person name="Cros-Aarteil S."/>
            <person name="Calhoun S."/>
            <person name="Haridas S."/>
            <person name="Kuo A."/>
            <person name="Mondo S."/>
            <person name="Pangilinan J."/>
            <person name="Riley R."/>
            <person name="Labutti K."/>
            <person name="Andreopoulos B."/>
            <person name="Lipzen A."/>
            <person name="Chen C."/>
            <person name="Yanf M."/>
            <person name="Daum C."/>
            <person name="Ng V."/>
            <person name="Clum A."/>
            <person name="Ohm R."/>
            <person name="Martin F."/>
            <person name="Silar P."/>
            <person name="Natvig D."/>
            <person name="Lalanne C."/>
            <person name="Gautier V."/>
            <person name="Ament-Velasquez S.L."/>
            <person name="Kruys A."/>
            <person name="Hutchinson M.I."/>
            <person name="Powell A.J."/>
            <person name="Barry K."/>
            <person name="Miller A.N."/>
            <person name="Grigoriev I.V."/>
            <person name="Debuchy R."/>
            <person name="Gladieux P."/>
            <person name="Thoren M.H."/>
            <person name="Johannesson H."/>
        </authorList>
    </citation>
    <scope>NUCLEOTIDE SEQUENCE</scope>
    <source>
        <strain evidence="1">CBS 123565</strain>
    </source>
</reference>
<reference evidence="1" key="1">
    <citation type="journal article" date="2023" name="Mol. Phylogenet. Evol.">
        <title>Genome-scale phylogeny and comparative genomics of the fungal order Sordariales.</title>
        <authorList>
            <person name="Hensen N."/>
            <person name="Bonometti L."/>
            <person name="Westerberg I."/>
            <person name="Brannstrom I.O."/>
            <person name="Guillou S."/>
            <person name="Cros-Aarteil S."/>
            <person name="Calhoun S."/>
            <person name="Haridas S."/>
            <person name="Kuo A."/>
            <person name="Mondo S."/>
            <person name="Pangilinan J."/>
            <person name="Riley R."/>
            <person name="LaButti K."/>
            <person name="Andreopoulos B."/>
            <person name="Lipzen A."/>
            <person name="Chen C."/>
            <person name="Yan M."/>
            <person name="Daum C."/>
            <person name="Ng V."/>
            <person name="Clum A."/>
            <person name="Steindorff A."/>
            <person name="Ohm R.A."/>
            <person name="Martin F."/>
            <person name="Silar P."/>
            <person name="Natvig D.O."/>
            <person name="Lalanne C."/>
            <person name="Gautier V."/>
            <person name="Ament-Velasquez S.L."/>
            <person name="Kruys A."/>
            <person name="Hutchinson M.I."/>
            <person name="Powell A.J."/>
            <person name="Barry K."/>
            <person name="Miller A.N."/>
            <person name="Grigoriev I.V."/>
            <person name="Debuchy R."/>
            <person name="Gladieux P."/>
            <person name="Hiltunen Thoren M."/>
            <person name="Johannesson H."/>
        </authorList>
    </citation>
    <scope>NUCLEOTIDE SEQUENCE</scope>
    <source>
        <strain evidence="1">CBS 123565</strain>
    </source>
</reference>
<proteinExistence type="predicted"/>
<dbReference type="SUPFAM" id="SSF53590">
    <property type="entry name" value="Nucleoside hydrolase"/>
    <property type="match status" value="1"/>
</dbReference>